<keyword evidence="2" id="KW-0812">Transmembrane</keyword>
<name>A0AA39M6Z4_9BILA</name>
<sequence length="105" mass="10401">MSLLSIGLYAVSLGGVSILAIVGCSSSKSKEPAKVESTTAAKQTPPPAGAPAAVAGPKPPEKDLEPTQPVSEEPAPKGPPKNEPTMVLTLKATGGDAGKNDDAAL</sequence>
<gene>
    <name evidence="3" type="ORF">QR680_007955</name>
</gene>
<protein>
    <submittedName>
        <fullName evidence="3">Uncharacterized protein</fullName>
    </submittedName>
</protein>
<dbReference type="AlphaFoldDB" id="A0AA39M6Z4"/>
<evidence type="ECO:0000256" key="2">
    <source>
        <dbReference type="SAM" id="Phobius"/>
    </source>
</evidence>
<organism evidence="3 4">
    <name type="scientific">Steinernema hermaphroditum</name>
    <dbReference type="NCBI Taxonomy" id="289476"/>
    <lineage>
        <taxon>Eukaryota</taxon>
        <taxon>Metazoa</taxon>
        <taxon>Ecdysozoa</taxon>
        <taxon>Nematoda</taxon>
        <taxon>Chromadorea</taxon>
        <taxon>Rhabditida</taxon>
        <taxon>Tylenchina</taxon>
        <taxon>Panagrolaimomorpha</taxon>
        <taxon>Strongyloidoidea</taxon>
        <taxon>Steinernematidae</taxon>
        <taxon>Steinernema</taxon>
    </lineage>
</organism>
<keyword evidence="4" id="KW-1185">Reference proteome</keyword>
<evidence type="ECO:0000313" key="3">
    <source>
        <dbReference type="EMBL" id="KAK0423078.1"/>
    </source>
</evidence>
<accession>A0AA39M6Z4</accession>
<evidence type="ECO:0000256" key="1">
    <source>
        <dbReference type="SAM" id="MobiDB-lite"/>
    </source>
</evidence>
<keyword evidence="2" id="KW-1133">Transmembrane helix</keyword>
<keyword evidence="2" id="KW-0472">Membrane</keyword>
<feature type="region of interest" description="Disordered" evidence="1">
    <location>
        <begin position="26"/>
        <end position="105"/>
    </location>
</feature>
<comment type="caution">
    <text evidence="3">The sequence shown here is derived from an EMBL/GenBank/DDBJ whole genome shotgun (WGS) entry which is preliminary data.</text>
</comment>
<reference evidence="3" key="1">
    <citation type="submission" date="2023-06" db="EMBL/GenBank/DDBJ databases">
        <title>Genomic analysis of the entomopathogenic nematode Steinernema hermaphroditum.</title>
        <authorList>
            <person name="Schwarz E.M."/>
            <person name="Heppert J.K."/>
            <person name="Baniya A."/>
            <person name="Schwartz H.T."/>
            <person name="Tan C.-H."/>
            <person name="Antoshechkin I."/>
            <person name="Sternberg P.W."/>
            <person name="Goodrich-Blair H."/>
            <person name="Dillman A.R."/>
        </authorList>
    </citation>
    <scope>NUCLEOTIDE SEQUENCE</scope>
    <source>
        <strain evidence="3">PS9179</strain>
        <tissue evidence="3">Whole animal</tissue>
    </source>
</reference>
<proteinExistence type="predicted"/>
<dbReference type="Proteomes" id="UP001175271">
    <property type="component" value="Unassembled WGS sequence"/>
</dbReference>
<dbReference type="EMBL" id="JAUCMV010000001">
    <property type="protein sequence ID" value="KAK0423078.1"/>
    <property type="molecule type" value="Genomic_DNA"/>
</dbReference>
<feature type="transmembrane region" description="Helical" evidence="2">
    <location>
        <begin position="6"/>
        <end position="24"/>
    </location>
</feature>
<evidence type="ECO:0000313" key="4">
    <source>
        <dbReference type="Proteomes" id="UP001175271"/>
    </source>
</evidence>